<evidence type="ECO:0000256" key="6">
    <source>
        <dbReference type="ARBA" id="ARBA00023136"/>
    </source>
</evidence>
<dbReference type="RefSeq" id="WP_349186141.1">
    <property type="nucleotide sequence ID" value="NZ_JBBMEN010000005.1"/>
</dbReference>
<feature type="transmembrane region" description="Helical" evidence="7">
    <location>
        <begin position="301"/>
        <end position="319"/>
    </location>
</feature>
<dbReference type="PANTHER" id="PTHR40074:SF2">
    <property type="entry name" value="O-ACETYLTRANSFERASE WECH"/>
    <property type="match status" value="1"/>
</dbReference>
<keyword evidence="4 7" id="KW-0812">Transmembrane</keyword>
<dbReference type="InterPro" id="IPR002656">
    <property type="entry name" value="Acyl_transf_3_dom"/>
</dbReference>
<organism evidence="9 10">
    <name type="scientific">Faecalibacterium intestinale</name>
    <dbReference type="NCBI Taxonomy" id="3133155"/>
    <lineage>
        <taxon>Bacteria</taxon>
        <taxon>Bacillati</taxon>
        <taxon>Bacillota</taxon>
        <taxon>Clostridia</taxon>
        <taxon>Eubacteriales</taxon>
        <taxon>Oscillospiraceae</taxon>
        <taxon>Faecalibacterium</taxon>
    </lineage>
</organism>
<feature type="transmembrane region" description="Helical" evidence="7">
    <location>
        <begin position="21"/>
        <end position="41"/>
    </location>
</feature>
<keyword evidence="9" id="KW-0808">Transferase</keyword>
<feature type="transmembrane region" description="Helical" evidence="7">
    <location>
        <begin position="61"/>
        <end position="85"/>
    </location>
</feature>
<evidence type="ECO:0000256" key="2">
    <source>
        <dbReference type="ARBA" id="ARBA00007400"/>
    </source>
</evidence>
<evidence type="ECO:0000313" key="10">
    <source>
        <dbReference type="Proteomes" id="UP001465119"/>
    </source>
</evidence>
<comment type="subcellular location">
    <subcellularLocation>
        <location evidence="1">Cell membrane</location>
        <topology evidence="1">Multi-pass membrane protein</topology>
    </subcellularLocation>
</comment>
<dbReference type="Pfam" id="PF01757">
    <property type="entry name" value="Acyl_transf_3"/>
    <property type="match status" value="1"/>
</dbReference>
<proteinExistence type="inferred from homology"/>
<feature type="transmembrane region" description="Helical" evidence="7">
    <location>
        <begin position="263"/>
        <end position="281"/>
    </location>
</feature>
<dbReference type="Proteomes" id="UP001465119">
    <property type="component" value="Unassembled WGS sequence"/>
</dbReference>
<evidence type="ECO:0000259" key="8">
    <source>
        <dbReference type="Pfam" id="PF01757"/>
    </source>
</evidence>
<feature type="transmembrane region" description="Helical" evidence="7">
    <location>
        <begin position="331"/>
        <end position="353"/>
    </location>
</feature>
<feature type="transmembrane region" description="Helical" evidence="7">
    <location>
        <begin position="202"/>
        <end position="221"/>
    </location>
</feature>
<gene>
    <name evidence="9" type="ORF">WMO20_06165</name>
</gene>
<name>A0ABV1C2E6_9FIRM</name>
<evidence type="ECO:0000256" key="4">
    <source>
        <dbReference type="ARBA" id="ARBA00022692"/>
    </source>
</evidence>
<comment type="similarity">
    <text evidence="2">Belongs to the acyltransferase 3 family.</text>
</comment>
<comment type="caution">
    <text evidence="9">The sequence shown here is derived from an EMBL/GenBank/DDBJ whole genome shotgun (WGS) entry which is preliminary data.</text>
</comment>
<dbReference type="EMBL" id="JBBMEN010000005">
    <property type="protein sequence ID" value="MEQ2385520.1"/>
    <property type="molecule type" value="Genomic_DNA"/>
</dbReference>
<feature type="domain" description="Acyltransferase 3" evidence="8">
    <location>
        <begin position="24"/>
        <end position="353"/>
    </location>
</feature>
<dbReference type="PANTHER" id="PTHR40074">
    <property type="entry name" value="O-ACETYLTRANSFERASE WECH"/>
    <property type="match status" value="1"/>
</dbReference>
<feature type="transmembrane region" description="Helical" evidence="7">
    <location>
        <begin position="233"/>
        <end position="251"/>
    </location>
</feature>
<evidence type="ECO:0000256" key="7">
    <source>
        <dbReference type="SAM" id="Phobius"/>
    </source>
</evidence>
<sequence length="364" mass="41335">MLRSENKLVSRAEQSRAEQSRAGWIELLRILSCFCVILLHVSTKGWSYASVDTKSWPVYEIFCAISRIGVCCFVMISGSLFLGNTRGQSIEKIYKKYIFRIVVLIAFWSCTYFVFRILNGNLKITSLKSIFGELLFGNYHLWYLWMIAGLYAVTPILNKIVEDNKLCRYFLILCAAVCWVPGMLEVVPALNKLVQGVLQDKMYLFLPAGYVGYYILGYYLCKNRLTDKQKNTILVAGIFGAAYATIGGILYSQYTGEPSQITYNNLTLNIACYAAAVFMIFKDKVNAIQFTEKAKRRIFALGKATLGIYLIHVMFVQGISDRFMVATSFRYPFASIPIAILIFICAYFVGIVIQKIPFVGKWIV</sequence>
<evidence type="ECO:0000256" key="1">
    <source>
        <dbReference type="ARBA" id="ARBA00004651"/>
    </source>
</evidence>
<keyword evidence="6 7" id="KW-0472">Membrane</keyword>
<accession>A0ABV1C2E6</accession>
<keyword evidence="5 7" id="KW-1133">Transmembrane helix</keyword>
<feature type="transmembrane region" description="Helical" evidence="7">
    <location>
        <begin position="97"/>
        <end position="119"/>
    </location>
</feature>
<feature type="transmembrane region" description="Helical" evidence="7">
    <location>
        <begin position="139"/>
        <end position="157"/>
    </location>
</feature>
<evidence type="ECO:0000313" key="9">
    <source>
        <dbReference type="EMBL" id="MEQ2385520.1"/>
    </source>
</evidence>
<protein>
    <submittedName>
        <fullName evidence="9">Acyltransferase family protein</fullName>
    </submittedName>
</protein>
<evidence type="ECO:0000256" key="5">
    <source>
        <dbReference type="ARBA" id="ARBA00022989"/>
    </source>
</evidence>
<feature type="transmembrane region" description="Helical" evidence="7">
    <location>
        <begin position="169"/>
        <end position="190"/>
    </location>
</feature>
<dbReference type="GO" id="GO:0016746">
    <property type="term" value="F:acyltransferase activity"/>
    <property type="evidence" value="ECO:0007669"/>
    <property type="project" value="UniProtKB-KW"/>
</dbReference>
<keyword evidence="3" id="KW-1003">Cell membrane</keyword>
<keyword evidence="9" id="KW-0012">Acyltransferase</keyword>
<keyword evidence="10" id="KW-1185">Reference proteome</keyword>
<evidence type="ECO:0000256" key="3">
    <source>
        <dbReference type="ARBA" id="ARBA00022475"/>
    </source>
</evidence>
<reference evidence="9 10" key="1">
    <citation type="submission" date="2024-03" db="EMBL/GenBank/DDBJ databases">
        <title>Human intestinal bacterial collection.</title>
        <authorList>
            <person name="Pauvert C."/>
            <person name="Hitch T.C.A."/>
            <person name="Clavel T."/>
        </authorList>
    </citation>
    <scope>NUCLEOTIDE SEQUENCE [LARGE SCALE GENOMIC DNA]</scope>
    <source>
        <strain evidence="9 10">CLA-AA-H281</strain>
    </source>
</reference>